<feature type="region of interest" description="Disordered" evidence="1">
    <location>
        <begin position="109"/>
        <end position="129"/>
    </location>
</feature>
<evidence type="ECO:0000313" key="4">
    <source>
        <dbReference type="EMBL" id="TYJ54462.1"/>
    </source>
</evidence>
<accession>A0A5D3AUF6</accession>
<dbReference type="Pfam" id="PF09362">
    <property type="entry name" value="DUF1996"/>
    <property type="match status" value="1"/>
</dbReference>
<feature type="compositionally biased region" description="Low complexity" evidence="1">
    <location>
        <begin position="183"/>
        <end position="193"/>
    </location>
</feature>
<feature type="domain" description="DUF1996" evidence="3">
    <location>
        <begin position="245"/>
        <end position="473"/>
    </location>
</feature>
<evidence type="ECO:0000313" key="5">
    <source>
        <dbReference type="Proteomes" id="UP000322245"/>
    </source>
</evidence>
<evidence type="ECO:0000256" key="2">
    <source>
        <dbReference type="SAM" id="Phobius"/>
    </source>
</evidence>
<dbReference type="Proteomes" id="UP000322245">
    <property type="component" value="Unassembled WGS sequence"/>
</dbReference>
<proteinExistence type="predicted"/>
<feature type="region of interest" description="Disordered" evidence="1">
    <location>
        <begin position="1"/>
        <end position="94"/>
    </location>
</feature>
<evidence type="ECO:0000259" key="3">
    <source>
        <dbReference type="Pfam" id="PF09362"/>
    </source>
</evidence>
<name>A0A5D3AUF6_9TREE</name>
<organism evidence="4 5">
    <name type="scientific">Cryptococcus floricola</name>
    <dbReference type="NCBI Taxonomy" id="2591691"/>
    <lineage>
        <taxon>Eukaryota</taxon>
        <taxon>Fungi</taxon>
        <taxon>Dikarya</taxon>
        <taxon>Basidiomycota</taxon>
        <taxon>Agaricomycotina</taxon>
        <taxon>Tremellomycetes</taxon>
        <taxon>Tremellales</taxon>
        <taxon>Cryptococcaceae</taxon>
        <taxon>Cryptococcus</taxon>
    </lineage>
</organism>
<keyword evidence="2" id="KW-0812">Transmembrane</keyword>
<comment type="caution">
    <text evidence="4">The sequence shown here is derived from an EMBL/GenBank/DDBJ whole genome shotgun (WGS) entry which is preliminary data.</text>
</comment>
<dbReference type="PANTHER" id="PTHR43662">
    <property type="match status" value="1"/>
</dbReference>
<keyword evidence="5" id="KW-1185">Reference proteome</keyword>
<keyword evidence="2" id="KW-1133">Transmembrane helix</keyword>
<dbReference type="EMBL" id="NIDF01000060">
    <property type="protein sequence ID" value="TYJ54462.1"/>
    <property type="molecule type" value="Genomic_DNA"/>
</dbReference>
<evidence type="ECO:0000256" key="1">
    <source>
        <dbReference type="SAM" id="MobiDB-lite"/>
    </source>
</evidence>
<gene>
    <name evidence="4" type="ORF">B9479_004879</name>
</gene>
<dbReference type="AlphaFoldDB" id="A0A5D3AUF6"/>
<sequence length="599" mass="65069">MSLHPQYSSDDHDPFLSRNPSATSSLPTVEDASNQPQYAPEQQHYAPPPLPPRPSAALTRKPVPAISDGDLPALRRRRSSATPPPVPPRPNNQYSTYIAAPAAAYTVQPQGPVDSRLPPPPPPASSGAAYVATNEKAGYEPKRRSCWPATRRGKWILFGIIAALIVIIAVVAAVCAVVIPNHSSSSSSSSSSSVGSASDNGGHPLSIADGGVDKGEAGDIPVHGNRSADHFVMTTNRSIVVTRLDPIVNPGAIGSHMHRVHGSSYFTQNLTTATEMQELANCTTTIVQDDLSAYWVSALYYRYSNGSLVSVPLDRTSLYYFQKAPTGETIYPFPDNYNIVAGNPYRRSVNESDPNHTALWYQCYRGDGNDLKTWGFPKSACSGGLVQGIQFPSCWDGVYADDGDYTDHVTYPTDDTNGYYCPSDFPKKFITLQFETVFAVYDFPYNGDNNITWLLANGDTTGYGIHADFMNGWKTSVLQGVLDDCRYMNATDIDSGKFHHHFSCFNTDSQIIVADDPPNCPHLNASINLDITYSCRLQTSIVNEEVGETVSTALTYLPGCNAIWSGNVSKPACPDGRVEGGDLDLVSGSVYYREEPYIS</sequence>
<feature type="transmembrane region" description="Helical" evidence="2">
    <location>
        <begin position="155"/>
        <end position="179"/>
    </location>
</feature>
<protein>
    <recommendedName>
        <fullName evidence="3">DUF1996 domain-containing protein</fullName>
    </recommendedName>
</protein>
<reference evidence="4 5" key="1">
    <citation type="submission" date="2017-05" db="EMBL/GenBank/DDBJ databases">
        <title>The Genome Sequence of Tsuchiyaea wingfieldii DSM 27421.</title>
        <authorList>
            <person name="Cuomo C."/>
            <person name="Passer A."/>
            <person name="Billmyre B."/>
            <person name="Heitman J."/>
        </authorList>
    </citation>
    <scope>NUCLEOTIDE SEQUENCE [LARGE SCALE GENOMIC DNA]</scope>
    <source>
        <strain evidence="4 5">DSM 27421</strain>
    </source>
</reference>
<dbReference type="PANTHER" id="PTHR43662:SF3">
    <property type="entry name" value="DOMAIN PROTEIN, PUTATIVE (AFU_ORTHOLOGUE AFUA_6G11970)-RELATED"/>
    <property type="match status" value="1"/>
</dbReference>
<feature type="compositionally biased region" description="Polar residues" evidence="1">
    <location>
        <begin position="18"/>
        <end position="37"/>
    </location>
</feature>
<dbReference type="InterPro" id="IPR018535">
    <property type="entry name" value="DUF1996"/>
</dbReference>
<keyword evidence="2" id="KW-0472">Membrane</keyword>
<feature type="region of interest" description="Disordered" evidence="1">
    <location>
        <begin position="183"/>
        <end position="210"/>
    </location>
</feature>